<dbReference type="Pfam" id="PF03989">
    <property type="entry name" value="DNA_gyraseA_C"/>
    <property type="match status" value="3"/>
</dbReference>
<keyword evidence="4 7" id="KW-0799">Topoisomerase</keyword>
<feature type="domain" description="Topo IIA-type catalytic" evidence="10">
    <location>
        <begin position="60"/>
        <end position="548"/>
    </location>
</feature>
<evidence type="ECO:0000256" key="6">
    <source>
        <dbReference type="ARBA" id="ARBA00023235"/>
    </source>
</evidence>
<dbReference type="PANTHER" id="PTHR43493:SF5">
    <property type="entry name" value="DNA GYRASE SUBUNIT A, CHLOROPLASTIC_MITOCHONDRIAL"/>
    <property type="match status" value="1"/>
</dbReference>
<evidence type="ECO:0000256" key="8">
    <source>
        <dbReference type="SAM" id="Coils"/>
    </source>
</evidence>
<dbReference type="InterPro" id="IPR013758">
    <property type="entry name" value="Topo_IIA_A/C_ab"/>
</dbReference>
<protein>
    <recommendedName>
        <fullName evidence="3">DNA topoisomerase (ATP-hydrolyzing)</fullName>
        <ecNumber evidence="3">5.6.2.2</ecNumber>
    </recommendedName>
</protein>
<dbReference type="Pfam" id="PF00521">
    <property type="entry name" value="DNA_topoisoIV"/>
    <property type="match status" value="1"/>
</dbReference>
<dbReference type="InterPro" id="IPR013760">
    <property type="entry name" value="Topo_IIA-like_dom_sf"/>
</dbReference>
<dbReference type="SUPFAM" id="SSF101904">
    <property type="entry name" value="GyrA/ParC C-terminal domain-like"/>
    <property type="match status" value="1"/>
</dbReference>
<dbReference type="Gene3D" id="2.120.10.90">
    <property type="entry name" value="DNA gyrase/topoisomerase IV, subunit A, C-terminal"/>
    <property type="match status" value="1"/>
</dbReference>
<dbReference type="InterPro" id="IPR050220">
    <property type="entry name" value="Type_II_DNA_Topoisomerases"/>
</dbReference>
<dbReference type="NCBIfam" id="NF004044">
    <property type="entry name" value="PRK05561.1"/>
    <property type="match status" value="1"/>
</dbReference>
<accession>A0ABT5E162</accession>
<dbReference type="SMART" id="SM00434">
    <property type="entry name" value="TOP4c"/>
    <property type="match status" value="1"/>
</dbReference>
<sequence length="823" mass="90925">MTVRTSDEEGPPSGRRRKATRTHDDDEGGGPNPITLGDLAEEARRKYLNYALSVITSRALPDVRDGLKPVQRRIIYTMFADLGLTHEARHRKSAKVVGDVIGKYHPHGDTAVYEAMVRLAQDWVMRAPLVDGMGNFGSIDGDSPAAYRYTEARLTKVASELLTELTRDTVDFRPTYDGTGKEPITLPARFPHLLVNGSTGIAVGMATNVPPHNLGEVVRAAIALIPLLPPAREDEAAGEKRRKEALKAALKAIKGPDFPTGGRLVATRKELAELYEEGKGSCKLQGEWKVREEDKSTFIVITSVPYGIEKSALVEEIGDIIAAKKLPQLVGVQDLSTREVCVEIELSRKVGAEPELIMAYLFKHTRLQVTVKYDFTCLVPIAGSDVGRPDRLGLAAILEQFLLYRQETVRRRFEYDLRKLRERIHILEGFEKIFDALDEAIKIIRRSEGKADAAQKLMKGFDLDDIQADAILETRLYRLAKIEILKIREELEEKRKAARKIEAILKSPEKLWAEIRGELEAVEKEFAEPRRTKISDEDVTEEFTAESFIVKEDAIVLVTRDGWIKRQRSINLASTRMREGDEALALVGGSTTESVVLLTNKGSAYNVRINDVPQSTGHGTPVQQLFKFKDGERLVAAVGTDARVMPEFGMPKPELGEEYEEPYPHFLAVTRSGMALRFTLWPHREVSTTRGRMFGKLREGDEFVAVFKVYAEDDVCALTRAGRLLRCTAQEISLLSGPGLGVILVKLDDGDEVAGAFPGSATVEVEKATGGSMKVGAGSVKPTARGGKGAELWKRGAVKKITLPEPTLPDLEAAEAKKAGKKA</sequence>
<dbReference type="RefSeq" id="WP_272088050.1">
    <property type="nucleotide sequence ID" value="NZ_JAQNDL010000002.1"/>
</dbReference>
<evidence type="ECO:0000256" key="2">
    <source>
        <dbReference type="ARBA" id="ARBA00008263"/>
    </source>
</evidence>
<comment type="catalytic activity">
    <reaction evidence="1 7">
        <text>ATP-dependent breakage, passage and rejoining of double-stranded DNA.</text>
        <dbReference type="EC" id="5.6.2.2"/>
    </reaction>
</comment>
<keyword evidence="12" id="KW-1185">Reference proteome</keyword>
<dbReference type="GO" id="GO:0003918">
    <property type="term" value="F:DNA topoisomerase type II (double strand cut, ATP-hydrolyzing) activity"/>
    <property type="evidence" value="ECO:0007669"/>
    <property type="project" value="UniProtKB-EC"/>
</dbReference>
<evidence type="ECO:0000256" key="3">
    <source>
        <dbReference type="ARBA" id="ARBA00012895"/>
    </source>
</evidence>
<dbReference type="InterPro" id="IPR006691">
    <property type="entry name" value="GyrA/parC_rep"/>
</dbReference>
<comment type="similarity">
    <text evidence="2">Belongs to the type II topoisomerase GyrA/ParC subunit family.</text>
</comment>
<feature type="region of interest" description="Disordered" evidence="9">
    <location>
        <begin position="1"/>
        <end position="37"/>
    </location>
</feature>
<dbReference type="EC" id="5.6.2.2" evidence="3"/>
<keyword evidence="8" id="KW-0175">Coiled coil</keyword>
<dbReference type="PROSITE" id="PS52040">
    <property type="entry name" value="TOPO_IIA"/>
    <property type="match status" value="1"/>
</dbReference>
<gene>
    <name evidence="11" type="ORF">POL25_21730</name>
</gene>
<evidence type="ECO:0000256" key="1">
    <source>
        <dbReference type="ARBA" id="ARBA00000185"/>
    </source>
</evidence>
<evidence type="ECO:0000259" key="10">
    <source>
        <dbReference type="PROSITE" id="PS52040"/>
    </source>
</evidence>
<evidence type="ECO:0000256" key="7">
    <source>
        <dbReference type="PROSITE-ProRule" id="PRU01384"/>
    </source>
</evidence>
<dbReference type="CDD" id="cd00187">
    <property type="entry name" value="TOP4c"/>
    <property type="match status" value="1"/>
</dbReference>
<evidence type="ECO:0000256" key="4">
    <source>
        <dbReference type="ARBA" id="ARBA00023029"/>
    </source>
</evidence>
<dbReference type="Gene3D" id="3.90.199.10">
    <property type="entry name" value="Topoisomerase II, domain 5"/>
    <property type="match status" value="1"/>
</dbReference>
<evidence type="ECO:0000256" key="5">
    <source>
        <dbReference type="ARBA" id="ARBA00023125"/>
    </source>
</evidence>
<evidence type="ECO:0000256" key="9">
    <source>
        <dbReference type="SAM" id="MobiDB-lite"/>
    </source>
</evidence>
<dbReference type="InterPro" id="IPR002205">
    <property type="entry name" value="Topo_IIA_dom_A"/>
</dbReference>
<evidence type="ECO:0000313" key="11">
    <source>
        <dbReference type="EMBL" id="MDC0719541.1"/>
    </source>
</evidence>
<dbReference type="EMBL" id="JAQNDL010000002">
    <property type="protein sequence ID" value="MDC0719541.1"/>
    <property type="molecule type" value="Genomic_DNA"/>
</dbReference>
<dbReference type="Gene3D" id="1.10.268.10">
    <property type="entry name" value="Topoisomerase, domain 3"/>
    <property type="match status" value="1"/>
</dbReference>
<dbReference type="InterPro" id="IPR035516">
    <property type="entry name" value="Gyrase/topoIV_suA_C"/>
</dbReference>
<keyword evidence="5 7" id="KW-0238">DNA-binding</keyword>
<feature type="coiled-coil region" evidence="8">
    <location>
        <begin position="477"/>
        <end position="504"/>
    </location>
</feature>
<dbReference type="SUPFAM" id="SSF56719">
    <property type="entry name" value="Type II DNA topoisomerase"/>
    <property type="match status" value="1"/>
</dbReference>
<keyword evidence="6 7" id="KW-0413">Isomerase</keyword>
<feature type="active site" description="O-(5'-phospho-DNA)-tyrosine intermediate" evidence="7">
    <location>
        <position position="149"/>
    </location>
</feature>
<dbReference type="PANTHER" id="PTHR43493">
    <property type="entry name" value="DNA GYRASE/TOPOISOMERASE SUBUNIT A"/>
    <property type="match status" value="1"/>
</dbReference>
<reference evidence="11 12" key="1">
    <citation type="submission" date="2022-11" db="EMBL/GenBank/DDBJ databases">
        <title>Minimal conservation of predation-associated metabolite biosynthetic gene clusters underscores biosynthetic potential of Myxococcota including descriptions for ten novel species: Archangium lansinium sp. nov., Myxococcus landrumus sp. nov., Nannocystis bai.</title>
        <authorList>
            <person name="Ahearne A."/>
            <person name="Stevens C."/>
            <person name="Dowd S."/>
        </authorList>
    </citation>
    <scope>NUCLEOTIDE SEQUENCE [LARGE SCALE GENOMIC DNA]</scope>
    <source>
        <strain evidence="11 12">BB15-2</strain>
    </source>
</reference>
<dbReference type="Gene3D" id="3.30.1360.40">
    <property type="match status" value="1"/>
</dbReference>
<name>A0ABT5E162_9BACT</name>
<organism evidence="11 12">
    <name type="scientific">Nannocystis bainbridge</name>
    <dbReference type="NCBI Taxonomy" id="2995303"/>
    <lineage>
        <taxon>Bacteria</taxon>
        <taxon>Pseudomonadati</taxon>
        <taxon>Myxococcota</taxon>
        <taxon>Polyangia</taxon>
        <taxon>Nannocystales</taxon>
        <taxon>Nannocystaceae</taxon>
        <taxon>Nannocystis</taxon>
    </lineage>
</organism>
<evidence type="ECO:0000313" key="12">
    <source>
        <dbReference type="Proteomes" id="UP001221686"/>
    </source>
</evidence>
<dbReference type="InterPro" id="IPR013757">
    <property type="entry name" value="Topo_IIA_A_a_sf"/>
</dbReference>
<proteinExistence type="inferred from homology"/>
<dbReference type="Proteomes" id="UP001221686">
    <property type="component" value="Unassembled WGS sequence"/>
</dbReference>
<comment type="caution">
    <text evidence="11">The sequence shown here is derived from an EMBL/GenBank/DDBJ whole genome shotgun (WGS) entry which is preliminary data.</text>
</comment>